<feature type="transmembrane region" description="Helical" evidence="1">
    <location>
        <begin position="34"/>
        <end position="51"/>
    </location>
</feature>
<organism evidence="2">
    <name type="scientific">Staphylococcus aureus subsp. aureus MN8</name>
    <dbReference type="NCBI Taxonomy" id="548470"/>
    <lineage>
        <taxon>Bacteria</taxon>
        <taxon>Bacillati</taxon>
        <taxon>Bacillota</taxon>
        <taxon>Bacilli</taxon>
        <taxon>Bacillales</taxon>
        <taxon>Staphylococcaceae</taxon>
        <taxon>Staphylococcus</taxon>
    </lineage>
</organism>
<gene>
    <name evidence="2" type="ORF">HMPREF0769_12365</name>
</gene>
<proteinExistence type="predicted"/>
<feature type="transmembrane region" description="Helical" evidence="1">
    <location>
        <begin position="63"/>
        <end position="84"/>
    </location>
</feature>
<sequence>MNMTLFDMPNYLWITTLIMILLTIFCCLVLNKWFVSAVITFVILGVLAFFIPNFQDIKYQPLLGYAAFLAIMSLLISFLLWYFTRNWRKERKARKLEKQIEKYGYEGAELRRKDKK</sequence>
<dbReference type="AlphaFoldDB" id="A0A0E1X5M3"/>
<keyword evidence="1" id="KW-0472">Membrane</keyword>
<dbReference type="Proteomes" id="UP000003455">
    <property type="component" value="Chromosome"/>
</dbReference>
<evidence type="ECO:0008006" key="3">
    <source>
        <dbReference type="Google" id="ProtNLM"/>
    </source>
</evidence>
<keyword evidence="1" id="KW-0812">Transmembrane</keyword>
<name>A0A0E1X5M3_STAAU</name>
<keyword evidence="1" id="KW-1133">Transmembrane helix</keyword>
<dbReference type="EMBL" id="ACJA02000004">
    <property type="protein sequence ID" value="EFH94744.1"/>
    <property type="molecule type" value="Genomic_DNA"/>
</dbReference>
<feature type="transmembrane region" description="Helical" evidence="1">
    <location>
        <begin position="12"/>
        <end position="29"/>
    </location>
</feature>
<comment type="caution">
    <text evidence="2">The sequence shown here is derived from an EMBL/GenBank/DDBJ whole genome shotgun (WGS) entry which is preliminary data.</text>
</comment>
<evidence type="ECO:0000256" key="1">
    <source>
        <dbReference type="SAM" id="Phobius"/>
    </source>
</evidence>
<evidence type="ECO:0000313" key="2">
    <source>
        <dbReference type="EMBL" id="EFH94744.1"/>
    </source>
</evidence>
<accession>A0A0E1X5M3</accession>
<dbReference type="HOGENOM" id="CLU_169046_0_0_9"/>
<protein>
    <recommendedName>
        <fullName evidence="3">Permease</fullName>
    </recommendedName>
</protein>
<reference evidence="2" key="1">
    <citation type="submission" date="2010-05" db="EMBL/GenBank/DDBJ databases">
        <authorList>
            <person name="Muzny D."/>
            <person name="Qin X."/>
            <person name="Buhay C."/>
            <person name="Dugan-Rocha S."/>
            <person name="Ding Y."/>
            <person name="Chen G."/>
            <person name="Hawes A."/>
            <person name="Holder M."/>
            <person name="Jhangiani S."/>
            <person name="Johnson A."/>
            <person name="Khan Z."/>
            <person name="Li Z."/>
            <person name="Liu W."/>
            <person name="Liu X."/>
            <person name="Perez L."/>
            <person name="Shen H."/>
            <person name="Wang Q."/>
            <person name="Watt J."/>
            <person name="Xi L."/>
            <person name="Xin Y."/>
            <person name="Zhou J."/>
            <person name="Deng J."/>
            <person name="Jiang H."/>
            <person name="Liu Y."/>
            <person name="Qu J."/>
            <person name="Song X.-Z."/>
            <person name="Zhang L."/>
            <person name="Villasana D."/>
            <person name="Johnson A."/>
            <person name="Liu J."/>
            <person name="Liyanage D."/>
            <person name="Lorensuhewa L."/>
            <person name="Robinson T."/>
            <person name="Song A."/>
            <person name="Song B.-B."/>
            <person name="Dinh H."/>
            <person name="Thornton R."/>
            <person name="Coyle M."/>
            <person name="Francisco L."/>
            <person name="Jackson L."/>
            <person name="Javaid M."/>
            <person name="Korchina V."/>
            <person name="Kovar C."/>
            <person name="Mata R."/>
            <person name="Mathew T."/>
            <person name="Ngo R."/>
            <person name="Nguyen L."/>
            <person name="Nguyen N."/>
            <person name="Okwuonu G."/>
            <person name="Ongeri F."/>
            <person name="Pham C."/>
            <person name="Simmons D."/>
            <person name="Wilczek-Boney K."/>
            <person name="Hale W."/>
            <person name="Jakkamsetti A."/>
            <person name="Pham P."/>
            <person name="Ruth R."/>
            <person name="San Lucas F."/>
            <person name="Warren J."/>
            <person name="Zhang J."/>
            <person name="Zhao Z."/>
            <person name="Zhou C."/>
            <person name="Zhu D."/>
            <person name="Lee S."/>
            <person name="Bess C."/>
            <person name="Blankenburg K."/>
            <person name="Forbes L."/>
            <person name="Fu Q."/>
            <person name="Gubbala S."/>
            <person name="Hirani K."/>
            <person name="Jayaseelan J.C."/>
            <person name="Lara F."/>
            <person name="Munidasa M."/>
            <person name="Palculict T."/>
            <person name="Patil S."/>
            <person name="Pu L.-L."/>
            <person name="Saada N."/>
            <person name="Tang L."/>
            <person name="Weissenberger G."/>
            <person name="Zhu Y."/>
            <person name="Hemphill L."/>
            <person name="Shang Y."/>
            <person name="Youmans B."/>
            <person name="Ayvaz T."/>
            <person name="Ross M."/>
            <person name="Santibanez J."/>
            <person name="Aqrawi P."/>
            <person name="Gross S."/>
            <person name="Joshi V."/>
            <person name="Fowler G."/>
            <person name="Nazareth L."/>
            <person name="Reid J."/>
            <person name="Worley K."/>
            <person name="Petrosino J."/>
            <person name="Highlander S."/>
            <person name="Gibbs R."/>
        </authorList>
    </citation>
    <scope>NUCLEOTIDE SEQUENCE [LARGE SCALE GENOMIC DNA]</scope>
    <source>
        <strain evidence="2">MN8</strain>
    </source>
</reference>